<dbReference type="AlphaFoldDB" id="A0A917TTE0"/>
<dbReference type="RefSeq" id="WP_190251721.1">
    <property type="nucleotide sequence ID" value="NZ_BMPI01000020.1"/>
</dbReference>
<dbReference type="InterPro" id="IPR054491">
    <property type="entry name" value="MGH1-like_GH"/>
</dbReference>
<evidence type="ECO:0000259" key="4">
    <source>
        <dbReference type="Pfam" id="PF22422"/>
    </source>
</evidence>
<dbReference type="SUPFAM" id="SSF48208">
    <property type="entry name" value="Six-hairpin glycosidases"/>
    <property type="match status" value="1"/>
</dbReference>
<keyword evidence="3" id="KW-0326">Glycosidase</keyword>
<gene>
    <name evidence="5" type="ORF">GCM10007977_043360</name>
</gene>
<dbReference type="Gene3D" id="1.50.10.10">
    <property type="match status" value="1"/>
</dbReference>
<dbReference type="InterPro" id="IPR008928">
    <property type="entry name" value="6-hairpin_glycosidase_sf"/>
</dbReference>
<dbReference type="InterPro" id="IPR004888">
    <property type="entry name" value="Glycoside_hydrolase_63"/>
</dbReference>
<protein>
    <recommendedName>
        <fullName evidence="4">Mannosylglycerate hydrolase MGH1-like glycoside hydrolase domain-containing protein</fullName>
    </recommendedName>
</protein>
<evidence type="ECO:0000313" key="6">
    <source>
        <dbReference type="Proteomes" id="UP000642070"/>
    </source>
</evidence>
<keyword evidence="2" id="KW-0378">Hydrolase</keyword>
<keyword evidence="6" id="KW-1185">Reference proteome</keyword>
<organism evidence="5 6">
    <name type="scientific">Dactylosporangium sucinum</name>
    <dbReference type="NCBI Taxonomy" id="1424081"/>
    <lineage>
        <taxon>Bacteria</taxon>
        <taxon>Bacillati</taxon>
        <taxon>Actinomycetota</taxon>
        <taxon>Actinomycetes</taxon>
        <taxon>Micromonosporales</taxon>
        <taxon>Micromonosporaceae</taxon>
        <taxon>Dactylosporangium</taxon>
    </lineage>
</organism>
<reference evidence="5" key="1">
    <citation type="journal article" date="2014" name="Int. J. Syst. Evol. Microbiol.">
        <title>Complete genome sequence of Corynebacterium casei LMG S-19264T (=DSM 44701T), isolated from a smear-ripened cheese.</title>
        <authorList>
            <consortium name="US DOE Joint Genome Institute (JGI-PGF)"/>
            <person name="Walter F."/>
            <person name="Albersmeier A."/>
            <person name="Kalinowski J."/>
            <person name="Ruckert C."/>
        </authorList>
    </citation>
    <scope>NUCLEOTIDE SEQUENCE</scope>
    <source>
        <strain evidence="5">JCM 19831</strain>
    </source>
</reference>
<sequence length="422" mass="48363">MIDRYAELLSAHILAKSGEMTREPVGILRHPFLVPSSPDSPYYSGHLWDWDSWWVSVVLAQVEVETGQPGRYAQHEEGSILNFLDHSTDGFVPIQLNPEGSLRHGDFGSDEEYARRQNTHKPVLVQHAALLAGRRGDAEWLRPHLGKLEAFLTGYLIRHLHADTGLLYWQTDFAVGVDNDPSVYYRPAKSTAAIYLNSLMYRELLAYGELLERLGEAKESVRWRRRAQDLADAINLHCWDERDGTFYSADLALRPVDPADWLHSGAPRAWSSLLLRIDSWSSFLPMWAGFASQEQAERMVERIRDPRTFAANYGIRSLSRLEKMYDLRASNNPSNWLGPVWGISNYMVFRGLVKYGFTEDARDLAEKTVRLFGHDLETTGCLHEFYHPDNGEPIMTRNFQNWNFLVLQMIAFLAGRPMATEF</sequence>
<evidence type="ECO:0000256" key="2">
    <source>
        <dbReference type="ARBA" id="ARBA00022801"/>
    </source>
</evidence>
<evidence type="ECO:0000256" key="1">
    <source>
        <dbReference type="ARBA" id="ARBA00010833"/>
    </source>
</evidence>
<feature type="domain" description="Mannosylglycerate hydrolase MGH1-like glycoside hydrolase" evidence="4">
    <location>
        <begin position="46"/>
        <end position="399"/>
    </location>
</feature>
<dbReference type="PANTHER" id="PTHR10412">
    <property type="entry name" value="MANNOSYL-OLIGOSACCHARIDE GLUCOSIDASE"/>
    <property type="match status" value="1"/>
</dbReference>
<proteinExistence type="inferred from homology"/>
<evidence type="ECO:0000256" key="3">
    <source>
        <dbReference type="ARBA" id="ARBA00023295"/>
    </source>
</evidence>
<accession>A0A917TTE0</accession>
<dbReference type="PANTHER" id="PTHR10412:SF11">
    <property type="entry name" value="MANNOSYL-OLIGOSACCHARIDE GLUCOSIDASE"/>
    <property type="match status" value="1"/>
</dbReference>
<name>A0A917TTE0_9ACTN</name>
<dbReference type="Proteomes" id="UP000642070">
    <property type="component" value="Unassembled WGS sequence"/>
</dbReference>
<dbReference type="EMBL" id="BMPI01000020">
    <property type="protein sequence ID" value="GGM37263.1"/>
    <property type="molecule type" value="Genomic_DNA"/>
</dbReference>
<reference evidence="5" key="2">
    <citation type="submission" date="2020-09" db="EMBL/GenBank/DDBJ databases">
        <authorList>
            <person name="Sun Q."/>
            <person name="Ohkuma M."/>
        </authorList>
    </citation>
    <scope>NUCLEOTIDE SEQUENCE</scope>
    <source>
        <strain evidence="5">JCM 19831</strain>
    </source>
</reference>
<dbReference type="GO" id="GO:0009311">
    <property type="term" value="P:oligosaccharide metabolic process"/>
    <property type="evidence" value="ECO:0007669"/>
    <property type="project" value="InterPro"/>
</dbReference>
<dbReference type="Pfam" id="PF22422">
    <property type="entry name" value="MGH1-like_GH"/>
    <property type="match status" value="1"/>
</dbReference>
<dbReference type="GO" id="GO:0004573">
    <property type="term" value="F:Glc3Man9GlcNAc2 oligosaccharide glucosidase activity"/>
    <property type="evidence" value="ECO:0007669"/>
    <property type="project" value="InterPro"/>
</dbReference>
<comment type="similarity">
    <text evidence="1">Belongs to the glycosyl hydrolase 63 family.</text>
</comment>
<comment type="caution">
    <text evidence="5">The sequence shown here is derived from an EMBL/GenBank/DDBJ whole genome shotgun (WGS) entry which is preliminary data.</text>
</comment>
<evidence type="ECO:0000313" key="5">
    <source>
        <dbReference type="EMBL" id="GGM37263.1"/>
    </source>
</evidence>
<dbReference type="InterPro" id="IPR012341">
    <property type="entry name" value="6hp_glycosidase-like_sf"/>
</dbReference>
<dbReference type="GO" id="GO:0006487">
    <property type="term" value="P:protein N-linked glycosylation"/>
    <property type="evidence" value="ECO:0007669"/>
    <property type="project" value="TreeGrafter"/>
</dbReference>